<dbReference type="InterPro" id="IPR003615">
    <property type="entry name" value="HNH_nuc"/>
</dbReference>
<protein>
    <recommendedName>
        <fullName evidence="2">DUF222 domain-containing protein</fullName>
    </recommendedName>
</protein>
<evidence type="ECO:0000259" key="2">
    <source>
        <dbReference type="Pfam" id="PF02720"/>
    </source>
</evidence>
<name>A0A1H1FDB1_9ACTN</name>
<feature type="region of interest" description="Disordered" evidence="1">
    <location>
        <begin position="432"/>
        <end position="504"/>
    </location>
</feature>
<dbReference type="CDD" id="cd00085">
    <property type="entry name" value="HNHc"/>
    <property type="match status" value="1"/>
</dbReference>
<gene>
    <name evidence="3" type="ORF">SAMN04489765_2632</name>
</gene>
<evidence type="ECO:0000313" key="4">
    <source>
        <dbReference type="Proteomes" id="UP000183053"/>
    </source>
</evidence>
<feature type="compositionally biased region" description="Basic and acidic residues" evidence="1">
    <location>
        <begin position="388"/>
        <end position="398"/>
    </location>
</feature>
<accession>A0A1H1FDB1</accession>
<proteinExistence type="predicted"/>
<dbReference type="Proteomes" id="UP000183053">
    <property type="component" value="Unassembled WGS sequence"/>
</dbReference>
<evidence type="ECO:0000313" key="3">
    <source>
        <dbReference type="EMBL" id="SDQ98466.1"/>
    </source>
</evidence>
<evidence type="ECO:0000256" key="1">
    <source>
        <dbReference type="SAM" id="MobiDB-lite"/>
    </source>
</evidence>
<dbReference type="STRING" id="47312.SAMN04489765_2632"/>
<keyword evidence="4" id="KW-1185">Reference proteome</keyword>
<feature type="region of interest" description="Disordered" evidence="1">
    <location>
        <begin position="388"/>
        <end position="411"/>
    </location>
</feature>
<feature type="domain" description="DUF222" evidence="2">
    <location>
        <begin position="68"/>
        <end position="277"/>
    </location>
</feature>
<reference evidence="4" key="1">
    <citation type="submission" date="2016-10" db="EMBL/GenBank/DDBJ databases">
        <authorList>
            <person name="Varghese N."/>
            <person name="Submissions S."/>
        </authorList>
    </citation>
    <scope>NUCLEOTIDE SEQUENCE [LARGE SCALE GENOMIC DNA]</scope>
    <source>
        <strain evidence="4">DSM 44142</strain>
    </source>
</reference>
<dbReference type="OrthoDB" id="5242272at2"/>
<dbReference type="Pfam" id="PF02720">
    <property type="entry name" value="DUF222"/>
    <property type="match status" value="1"/>
</dbReference>
<sequence>MGEAATLSDLPGELIPPELVAAMGRERVIAEVLFEQRRSEGLAYCRTMTSLYALHRAMYADDEAEYLARPAGFAEAVEARRRLSAAGVAVEAQVSTLLRLGPTAARLAIETAIGFVERLPRVFALIGENVISPKAGEAALRRSQALDDVLVRRFDELLADRLKADYEVLSLPALREAADVIVEQIDAEAAERRRRAALEERRVAFRPEQDGMAAVFALLPAEDALEVEARVEQIAGTVCDADPRTLPQRRADGWVQLTRGYGTLGCRCETSGCRYREARFHGEPDADGVITRFVTLINVVINERDLASPGAPSPDDARPVVASGTELGRRTAADAPAATAAQGDASHGQHRLGYLVGHGVISLDRARELAAREGARIRPFGQRIDERVNSHAAERDPLRGSQEPAGIGDGPRGRLDFSAVWADIVVRLEGHNGPGDGWGFDDGPPDGDPPEADPPDGPPDPDDDPDQPRDPSPRGGASGTERPDGPENTGRVHGPIVTARGSSRYRPSADLRRYLRMVHPRCVFPYCTRPAALAQLDHRREFDHRAPREGGGTSADQLQPLCVAHHQLKTAGAWIDARMPDGRILWTSPDGRRYLVDPSSTVLALFPDLERVRWIVPKAAVSAASTNPGSRPGGRTRLQREHARREWLRRRNVAAMQAELDRANTTVSTIEENLASVIGAPRPTRVVAPFDGPPPF</sequence>
<feature type="compositionally biased region" description="Acidic residues" evidence="1">
    <location>
        <begin position="443"/>
        <end position="465"/>
    </location>
</feature>
<dbReference type="RefSeq" id="WP_068567608.1">
    <property type="nucleotide sequence ID" value="NZ_FNLF01000002.1"/>
</dbReference>
<dbReference type="EMBL" id="FNLF01000002">
    <property type="protein sequence ID" value="SDQ98466.1"/>
    <property type="molecule type" value="Genomic_DNA"/>
</dbReference>
<feature type="region of interest" description="Disordered" evidence="1">
    <location>
        <begin position="623"/>
        <end position="642"/>
    </location>
</feature>
<organism evidence="3 4">
    <name type="scientific">Tsukamurella pulmonis</name>
    <dbReference type="NCBI Taxonomy" id="47312"/>
    <lineage>
        <taxon>Bacteria</taxon>
        <taxon>Bacillati</taxon>
        <taxon>Actinomycetota</taxon>
        <taxon>Actinomycetes</taxon>
        <taxon>Mycobacteriales</taxon>
        <taxon>Tsukamurellaceae</taxon>
        <taxon>Tsukamurella</taxon>
    </lineage>
</organism>
<dbReference type="InterPro" id="IPR003870">
    <property type="entry name" value="DUF222"/>
</dbReference>
<dbReference type="AlphaFoldDB" id="A0A1H1FDB1"/>